<dbReference type="GO" id="GO:0000743">
    <property type="term" value="P:nuclear migration involved in conjugation with cellular fusion"/>
    <property type="evidence" value="ECO:0007669"/>
    <property type="project" value="TreeGrafter"/>
</dbReference>
<dbReference type="SMART" id="SM01052">
    <property type="entry name" value="CAP_GLY"/>
    <property type="match status" value="1"/>
</dbReference>
<feature type="compositionally biased region" description="Low complexity" evidence="14">
    <location>
        <begin position="143"/>
        <end position="163"/>
    </location>
</feature>
<dbReference type="Pfam" id="PF12455">
    <property type="entry name" value="Dynactin"/>
    <property type="match status" value="1"/>
</dbReference>
<dbReference type="GO" id="GO:0005819">
    <property type="term" value="C:spindle"/>
    <property type="evidence" value="ECO:0007669"/>
    <property type="project" value="UniProtKB-SubCell"/>
</dbReference>
<evidence type="ECO:0000256" key="7">
    <source>
        <dbReference type="ARBA" id="ARBA00022701"/>
    </source>
</evidence>
<feature type="compositionally biased region" description="Pro residues" evidence="14">
    <location>
        <begin position="168"/>
        <end position="177"/>
    </location>
</feature>
<dbReference type="GO" id="GO:0051301">
    <property type="term" value="P:cell division"/>
    <property type="evidence" value="ECO:0007669"/>
    <property type="project" value="UniProtKB-KW"/>
</dbReference>
<name>A0A9P6H3V3_9AGAM</name>
<proteinExistence type="inferred from homology"/>
<organism evidence="16 17">
    <name type="scientific">Thelephora terrestris</name>
    <dbReference type="NCBI Taxonomy" id="56493"/>
    <lineage>
        <taxon>Eukaryota</taxon>
        <taxon>Fungi</taxon>
        <taxon>Dikarya</taxon>
        <taxon>Basidiomycota</taxon>
        <taxon>Agaricomycotina</taxon>
        <taxon>Agaricomycetes</taxon>
        <taxon>Thelephorales</taxon>
        <taxon>Thelephoraceae</taxon>
        <taxon>Thelephora</taxon>
    </lineage>
</organism>
<evidence type="ECO:0000259" key="15">
    <source>
        <dbReference type="PROSITE" id="PS50245"/>
    </source>
</evidence>
<dbReference type="InterPro" id="IPR022157">
    <property type="entry name" value="Dynactin"/>
</dbReference>
<evidence type="ECO:0000256" key="2">
    <source>
        <dbReference type="ARBA" id="ARBA00004186"/>
    </source>
</evidence>
<dbReference type="GO" id="GO:0005814">
    <property type="term" value="C:centriole"/>
    <property type="evidence" value="ECO:0007669"/>
    <property type="project" value="UniProtKB-SubCell"/>
</dbReference>
<keyword evidence="12" id="KW-0131">Cell cycle</keyword>
<evidence type="ECO:0000256" key="11">
    <source>
        <dbReference type="ARBA" id="ARBA00023212"/>
    </source>
</evidence>
<dbReference type="Gene3D" id="2.30.30.190">
    <property type="entry name" value="CAP Gly-rich-like domain"/>
    <property type="match status" value="1"/>
</dbReference>
<reference evidence="16" key="2">
    <citation type="submission" date="2020-11" db="EMBL/GenBank/DDBJ databases">
        <authorList>
            <consortium name="DOE Joint Genome Institute"/>
            <person name="Kuo A."/>
            <person name="Miyauchi S."/>
            <person name="Kiss E."/>
            <person name="Drula E."/>
            <person name="Kohler A."/>
            <person name="Sanchez-Garcia M."/>
            <person name="Andreopoulos B."/>
            <person name="Barry K.W."/>
            <person name="Bonito G."/>
            <person name="Buee M."/>
            <person name="Carver A."/>
            <person name="Chen C."/>
            <person name="Cichocki N."/>
            <person name="Clum A."/>
            <person name="Culley D."/>
            <person name="Crous P.W."/>
            <person name="Fauchery L."/>
            <person name="Girlanda M."/>
            <person name="Hayes R."/>
            <person name="Keri Z."/>
            <person name="Labutti K."/>
            <person name="Lipzen A."/>
            <person name="Lombard V."/>
            <person name="Magnuson J."/>
            <person name="Maillard F."/>
            <person name="Morin E."/>
            <person name="Murat C."/>
            <person name="Nolan M."/>
            <person name="Ohm R."/>
            <person name="Pangilinan J."/>
            <person name="Pereira M."/>
            <person name="Perotto S."/>
            <person name="Peter M."/>
            <person name="Riley R."/>
            <person name="Sitrit Y."/>
            <person name="Stielow B."/>
            <person name="Szollosi G."/>
            <person name="Zifcakova L."/>
            <person name="Stursova M."/>
            <person name="Spatafora J.W."/>
            <person name="Tedersoo L."/>
            <person name="Vaario L.-M."/>
            <person name="Yamada A."/>
            <person name="Yan M."/>
            <person name="Wang P."/>
            <person name="Xu J."/>
            <person name="Bruns T."/>
            <person name="Baldrian P."/>
            <person name="Vilgalys R."/>
            <person name="Henrissat B."/>
            <person name="Grigoriev I.V."/>
            <person name="Hibbett D."/>
            <person name="Nagy L.G."/>
            <person name="Martin F.M."/>
        </authorList>
    </citation>
    <scope>NUCLEOTIDE SEQUENCE</scope>
    <source>
        <strain evidence="16">UH-Tt-Lm1</strain>
    </source>
</reference>
<dbReference type="InterPro" id="IPR036859">
    <property type="entry name" value="CAP-Gly_dom_sf"/>
</dbReference>
<feature type="compositionally biased region" description="Acidic residues" evidence="14">
    <location>
        <begin position="1159"/>
        <end position="1169"/>
    </location>
</feature>
<gene>
    <name evidence="16" type="ORF">BJ322DRAFT_1092724</name>
</gene>
<accession>A0A9P6H3V3</accession>
<feature type="region of interest" description="Disordered" evidence="14">
    <location>
        <begin position="70"/>
        <end position="258"/>
    </location>
</feature>
<keyword evidence="10 13" id="KW-0175">Coiled coil</keyword>
<dbReference type="AlphaFoldDB" id="A0A9P6H3V3"/>
<feature type="compositionally biased region" description="Low complexity" evidence="14">
    <location>
        <begin position="218"/>
        <end position="232"/>
    </location>
</feature>
<evidence type="ECO:0000256" key="6">
    <source>
        <dbReference type="ARBA" id="ARBA00022618"/>
    </source>
</evidence>
<feature type="coiled-coil region" evidence="13">
    <location>
        <begin position="260"/>
        <end position="367"/>
    </location>
</feature>
<feature type="coiled-coil region" evidence="13">
    <location>
        <begin position="394"/>
        <end position="578"/>
    </location>
</feature>
<comment type="caution">
    <text evidence="16">The sequence shown here is derived from an EMBL/GenBank/DDBJ whole genome shotgun (WGS) entry which is preliminary data.</text>
</comment>
<dbReference type="GO" id="GO:0000132">
    <property type="term" value="P:establishment of mitotic spindle orientation"/>
    <property type="evidence" value="ECO:0007669"/>
    <property type="project" value="TreeGrafter"/>
</dbReference>
<evidence type="ECO:0000256" key="14">
    <source>
        <dbReference type="SAM" id="MobiDB-lite"/>
    </source>
</evidence>
<keyword evidence="11" id="KW-0206">Cytoskeleton</keyword>
<dbReference type="PANTHER" id="PTHR18916">
    <property type="entry name" value="DYNACTIN 1-RELATED MICROTUBULE-BINDING"/>
    <property type="match status" value="1"/>
</dbReference>
<dbReference type="EMBL" id="WIUZ02000023">
    <property type="protein sequence ID" value="KAF9778331.1"/>
    <property type="molecule type" value="Genomic_DNA"/>
</dbReference>
<dbReference type="SUPFAM" id="SSF74924">
    <property type="entry name" value="Cap-Gly domain"/>
    <property type="match status" value="1"/>
</dbReference>
<evidence type="ECO:0000313" key="16">
    <source>
        <dbReference type="EMBL" id="KAF9778331.1"/>
    </source>
</evidence>
<dbReference type="GO" id="GO:0005874">
    <property type="term" value="C:microtubule"/>
    <property type="evidence" value="ECO:0007669"/>
    <property type="project" value="UniProtKB-KW"/>
</dbReference>
<keyword evidence="7" id="KW-0493">Microtubule</keyword>
<keyword evidence="9" id="KW-0243">Dynein</keyword>
<feature type="compositionally biased region" description="Pro residues" evidence="14">
    <location>
        <begin position="191"/>
        <end position="201"/>
    </location>
</feature>
<dbReference type="PROSITE" id="PS00845">
    <property type="entry name" value="CAP_GLY_1"/>
    <property type="match status" value="1"/>
</dbReference>
<evidence type="ECO:0000256" key="1">
    <source>
        <dbReference type="ARBA" id="ARBA00004114"/>
    </source>
</evidence>
<dbReference type="PROSITE" id="PS50245">
    <property type="entry name" value="CAP_GLY_2"/>
    <property type="match status" value="1"/>
</dbReference>
<keyword evidence="8" id="KW-0498">Mitosis</keyword>
<evidence type="ECO:0000256" key="8">
    <source>
        <dbReference type="ARBA" id="ARBA00022776"/>
    </source>
</evidence>
<evidence type="ECO:0000256" key="9">
    <source>
        <dbReference type="ARBA" id="ARBA00023017"/>
    </source>
</evidence>
<feature type="compositionally biased region" description="Pro residues" evidence="14">
    <location>
        <begin position="233"/>
        <end position="245"/>
    </location>
</feature>
<protein>
    <submittedName>
        <fullName evidence="16">Dynactin</fullName>
    </submittedName>
</protein>
<keyword evidence="6" id="KW-0132">Cell division</keyword>
<feature type="region of interest" description="Disordered" evidence="14">
    <location>
        <begin position="1140"/>
        <end position="1185"/>
    </location>
</feature>
<reference evidence="16" key="1">
    <citation type="journal article" date="2020" name="Nat. Commun.">
        <title>Large-scale genome sequencing of mycorrhizal fungi provides insights into the early evolution of symbiotic traits.</title>
        <authorList>
            <person name="Miyauchi S."/>
            <person name="Kiss E."/>
            <person name="Kuo A."/>
            <person name="Drula E."/>
            <person name="Kohler A."/>
            <person name="Sanchez-Garcia M."/>
            <person name="Morin E."/>
            <person name="Andreopoulos B."/>
            <person name="Barry K.W."/>
            <person name="Bonito G."/>
            <person name="Buee M."/>
            <person name="Carver A."/>
            <person name="Chen C."/>
            <person name="Cichocki N."/>
            <person name="Clum A."/>
            <person name="Culley D."/>
            <person name="Crous P.W."/>
            <person name="Fauchery L."/>
            <person name="Girlanda M."/>
            <person name="Hayes R.D."/>
            <person name="Keri Z."/>
            <person name="LaButti K."/>
            <person name="Lipzen A."/>
            <person name="Lombard V."/>
            <person name="Magnuson J."/>
            <person name="Maillard F."/>
            <person name="Murat C."/>
            <person name="Nolan M."/>
            <person name="Ohm R.A."/>
            <person name="Pangilinan J."/>
            <person name="Pereira M.F."/>
            <person name="Perotto S."/>
            <person name="Peter M."/>
            <person name="Pfister S."/>
            <person name="Riley R."/>
            <person name="Sitrit Y."/>
            <person name="Stielow J.B."/>
            <person name="Szollosi G."/>
            <person name="Zifcakova L."/>
            <person name="Stursova M."/>
            <person name="Spatafora J.W."/>
            <person name="Tedersoo L."/>
            <person name="Vaario L.M."/>
            <person name="Yamada A."/>
            <person name="Yan M."/>
            <person name="Wang P."/>
            <person name="Xu J."/>
            <person name="Bruns T."/>
            <person name="Baldrian P."/>
            <person name="Vilgalys R."/>
            <person name="Dunand C."/>
            <person name="Henrissat B."/>
            <person name="Grigoriev I.V."/>
            <person name="Hibbett D."/>
            <person name="Nagy L.G."/>
            <person name="Martin F.M."/>
        </authorList>
    </citation>
    <scope>NUCLEOTIDE SEQUENCE</scope>
    <source>
        <strain evidence="16">UH-Tt-Lm1</strain>
    </source>
</reference>
<comment type="subcellular location">
    <subcellularLocation>
        <location evidence="3">Cytoplasm</location>
        <location evidence="3">Cell cortex</location>
    </subcellularLocation>
    <subcellularLocation>
        <location evidence="1">Cytoplasm</location>
        <location evidence="1">Cytoskeleton</location>
        <location evidence="1">Microtubule organizing center</location>
        <location evidence="1">Centrosome</location>
        <location evidence="1">Centriole</location>
    </subcellularLocation>
    <subcellularLocation>
        <location evidence="2">Cytoplasm</location>
        <location evidence="2">Cytoskeleton</location>
        <location evidence="2">Spindle</location>
    </subcellularLocation>
</comment>
<dbReference type="Pfam" id="PF01302">
    <property type="entry name" value="CAP_GLY"/>
    <property type="match status" value="1"/>
</dbReference>
<feature type="compositionally biased region" description="Low complexity" evidence="14">
    <location>
        <begin position="93"/>
        <end position="120"/>
    </location>
</feature>
<keyword evidence="5" id="KW-0963">Cytoplasm</keyword>
<feature type="domain" description="CAP-Gly" evidence="15">
    <location>
        <begin position="23"/>
        <end position="65"/>
    </location>
</feature>
<feature type="coiled-coil region" evidence="13">
    <location>
        <begin position="979"/>
        <end position="1072"/>
    </location>
</feature>
<dbReference type="InterPro" id="IPR000938">
    <property type="entry name" value="CAP-Gly_domain"/>
</dbReference>
<dbReference type="Proteomes" id="UP000736335">
    <property type="component" value="Unassembled WGS sequence"/>
</dbReference>
<evidence type="ECO:0000256" key="5">
    <source>
        <dbReference type="ARBA" id="ARBA00022490"/>
    </source>
</evidence>
<evidence type="ECO:0000256" key="3">
    <source>
        <dbReference type="ARBA" id="ARBA00004544"/>
    </source>
</evidence>
<dbReference type="GO" id="GO:0005816">
    <property type="term" value="C:spindle pole body"/>
    <property type="evidence" value="ECO:0007669"/>
    <property type="project" value="TreeGrafter"/>
</dbReference>
<evidence type="ECO:0000256" key="12">
    <source>
        <dbReference type="ARBA" id="ARBA00023306"/>
    </source>
</evidence>
<dbReference type="PANTHER" id="PTHR18916:SF6">
    <property type="entry name" value="DYNACTIN SUBUNIT 1"/>
    <property type="match status" value="1"/>
</dbReference>
<dbReference type="GO" id="GO:0030286">
    <property type="term" value="C:dynein complex"/>
    <property type="evidence" value="ECO:0007669"/>
    <property type="project" value="UniProtKB-KW"/>
</dbReference>
<comment type="similarity">
    <text evidence="4">Belongs to the dynactin 150 kDa subunit family.</text>
</comment>
<evidence type="ECO:0000313" key="17">
    <source>
        <dbReference type="Proteomes" id="UP000736335"/>
    </source>
</evidence>
<dbReference type="GO" id="GO:0051286">
    <property type="term" value="C:cell tip"/>
    <property type="evidence" value="ECO:0007669"/>
    <property type="project" value="TreeGrafter"/>
</dbReference>
<evidence type="ECO:0000256" key="13">
    <source>
        <dbReference type="SAM" id="Coils"/>
    </source>
</evidence>
<evidence type="ECO:0000256" key="10">
    <source>
        <dbReference type="ARBA" id="ARBA00023054"/>
    </source>
</evidence>
<sequence>MSEPVIGSIVDVPVGRGLVRFCGPTSFAPGKWVGVELSEPIGKNDGTVQDVKYFTCKPKYGMFLRPSQVKVVSEPARPASTASKPTLGHKKAPSITRTSSTRSIDPPSRSSSPHKAASSMGPPPSPGPSRPGSAPRQAMISPSKRQTLTSLSKSSLSRSSTLLDGPLSPSPIAPPRRMPLLQSKRPSSPLSQPPDSSPPSGSPVTESPQLQRGTRPRPSSSLTNELLTTSSPSPEPSTAPPPAPAPVQDDTELQELRAKVRVLEAKRADDARHVRELENRLNEAETFVALRPKLQAKLASLQADLTATKRELADTKQLGALGDTRTVDLQDQLEMVMLDKEMAEERAEVAEGELEEVKEKLAVLEVEVGVLRDGGGGGPEASEKDASAKSSMAYIQLEKQNERLKEALMRLRDVSQETDQDQRRRIADMEKDVANLEELQNSHESVLIMLQNAEQQVEDLKLQLDDALGAEEILVQLTERNLMLSEKIEEMRVTIEDLEALKELNDELEENHVETERSLHEEIETKDTHTRELDAKVDSLEESCQDLEQTIVRFRELVMQLQTELDSLRAETQTANEKSASAATQTAAMLSLNLRLQSTASKNHAKQIELEVKTIESREVKELLAIVQPYLPEVYTENDGDATSCYMFFQRMAAKTDLINTVVAQSHGLPDSLNGSVSDMLVGVCEMRGRLSSLSTLCKRFASILRRCDVDSFLNIGRLYQEIAPMEKRVDMHIELLRKEEFREMECVSDVVKIHAQFDHISETYFAGFGFDLGERELGYALSFDHDLDMFAASLGLVKTSIEALMKEDDVVLDMGNLDPAETLYAPLKRVLDQCRSGKNPSKKLMKRIEDLLQDSSALKSHLVSNLQDLNNSFSELINFGISLAQQIMPYLSDVRGSKTPFQFEHILSLVRRTASSTVNKGSNSASPWQGVSDYIANVLQQVHALVPLTMDTANTIKITGTPPWVARVSEVKARAAVNVEAERRVGQLNDEVQALVRNLKSKDQNIQESSVKIELMERRMETVKKQADTINDLEAELGKARKQERSYEEAIDQLQHDLDALEQDNIKLKALASNPERQASAAQPTDAETLQVEGNVETSYLLEQIEAYRGTVRFLRMENSYLRGQDLLHEMKALPELRVPSSLSRMPTPPLEPSGLSDTDDEEESDSEDSPKPKPRPPPTLRSLATETKLLYRDVIKFSASPRVVDLSATSASRSRSKKLEDGTVVAVGRGWVPRKKMPAHQVWERKVEAERLSRRVKGLMERASSISKSL</sequence>
<evidence type="ECO:0000256" key="4">
    <source>
        <dbReference type="ARBA" id="ARBA00011010"/>
    </source>
</evidence>
<keyword evidence="17" id="KW-1185">Reference proteome</keyword>
<dbReference type="OrthoDB" id="2130750at2759"/>